<dbReference type="AlphaFoldDB" id="A0A815NTM6"/>
<feature type="transmembrane region" description="Helical" evidence="2">
    <location>
        <begin position="205"/>
        <end position="223"/>
    </location>
</feature>
<evidence type="ECO:0000256" key="1">
    <source>
        <dbReference type="ARBA" id="ARBA00022729"/>
    </source>
</evidence>
<dbReference type="EMBL" id="CAJNOM010000462">
    <property type="protein sequence ID" value="CAF1451668.1"/>
    <property type="molecule type" value="Genomic_DNA"/>
</dbReference>
<name>A0A815NTM6_9BILA</name>
<keyword evidence="5" id="KW-1185">Reference proteome</keyword>
<reference evidence="3" key="1">
    <citation type="submission" date="2021-02" db="EMBL/GenBank/DDBJ databases">
        <authorList>
            <person name="Nowell W R."/>
        </authorList>
    </citation>
    <scope>NUCLEOTIDE SEQUENCE</scope>
</reference>
<dbReference type="PANTHER" id="PTHR46580">
    <property type="entry name" value="SENSOR KINASE-RELATED"/>
    <property type="match status" value="1"/>
</dbReference>
<sequence>MSLSPILHQVCSSGFIHEDFLSVMKQKVPTLGTKSDWTNRAFSHFELLMNFCRLANKTIKAAVDRFIMRSIVISNMLNENDFNTQINVTLDQFYQSTVADFRFAVDIQRLFMQIDQPYTGKGSIRSSNTVEDLIIKENIAHSVNNQKLSQVSFLFTEIYDTNLTWITCGCATDIHCQSSAIILYDRSSSIDRMAAKRLGQWTTRLYIILLIIGLSIPALYAIIQSQTLTKTYVKPSFKLYEKLQRDHENALECPCSSIATAYNEFVKIDARFHEICSSPFASNQWYINLTAGLVSNLSIYDQRDYRRFFSAHLQFLQGLCNISNESISNTIDQFLSSLLITTQLLPKRDFHARVNSQMELSKSNAPTALGHFLFLIRNINHGNAIISKYGTNFQYIPDYEYRRWTGFEYLCATDLYTKAIIYDDECSCGLSSLCTTQATFIKSNASKKIPIQGLKMGCTPSESFRASTLECFYNQSCLDLIQQYTNYKAHINPIIPSNKSQFSINTTMAELIDHLFIEEWGTTINYTTYFEKCSPLSCSYTYIQRFNIFYIITLLLSFQGGLTILLKWICPKLVYGLAKIYNYRKRQTNIIQSSCSHGISTINITTTNVYNADIDPKPIPTNRTLRPANIVILVGYGDGRFSKPTMLSIVSNNVPECFAIVDFNDDGQLDIAIKNERSMTISIYFGRDGGTFELPKWFYTGPLSSECRILANDFNGDTRIDLLCYNSEKNLIGVMTGHANRTFELPKWSNINNISASSNISDNNFYVDTRYEIILNNIWKKTLTMSVDKQETVYFVSDYNCDDHADIICYRHHYAIFGLLGQGNGNFVQQTILSRIDYESIRNIAVGDFDNDTYQDIIITYHGSSIIEILINRCECCKRKKL</sequence>
<accession>A0A815NTM6</accession>
<evidence type="ECO:0000256" key="2">
    <source>
        <dbReference type="SAM" id="Phobius"/>
    </source>
</evidence>
<dbReference type="InterPro" id="IPR028994">
    <property type="entry name" value="Integrin_alpha_N"/>
</dbReference>
<organism evidence="3 5">
    <name type="scientific">Adineta steineri</name>
    <dbReference type="NCBI Taxonomy" id="433720"/>
    <lineage>
        <taxon>Eukaryota</taxon>
        <taxon>Metazoa</taxon>
        <taxon>Spiralia</taxon>
        <taxon>Gnathifera</taxon>
        <taxon>Rotifera</taxon>
        <taxon>Eurotatoria</taxon>
        <taxon>Bdelloidea</taxon>
        <taxon>Adinetida</taxon>
        <taxon>Adinetidae</taxon>
        <taxon>Adineta</taxon>
    </lineage>
</organism>
<dbReference type="InterPro" id="IPR013517">
    <property type="entry name" value="FG-GAP"/>
</dbReference>
<proteinExistence type="predicted"/>
<dbReference type="SUPFAM" id="SSF69318">
    <property type="entry name" value="Integrin alpha N-terminal domain"/>
    <property type="match status" value="1"/>
</dbReference>
<dbReference type="Pfam" id="PF13517">
    <property type="entry name" value="FG-GAP_3"/>
    <property type="match status" value="1"/>
</dbReference>
<keyword evidence="2" id="KW-1133">Transmembrane helix</keyword>
<keyword evidence="2" id="KW-0472">Membrane</keyword>
<dbReference type="Proteomes" id="UP000663832">
    <property type="component" value="Unassembled WGS sequence"/>
</dbReference>
<evidence type="ECO:0000313" key="5">
    <source>
        <dbReference type="Proteomes" id="UP000663832"/>
    </source>
</evidence>
<dbReference type="EMBL" id="CAJNOM010000437">
    <property type="protein sequence ID" value="CAF1438217.1"/>
    <property type="molecule type" value="Genomic_DNA"/>
</dbReference>
<evidence type="ECO:0000313" key="3">
    <source>
        <dbReference type="EMBL" id="CAF1438217.1"/>
    </source>
</evidence>
<evidence type="ECO:0000313" key="4">
    <source>
        <dbReference type="EMBL" id="CAF1451668.1"/>
    </source>
</evidence>
<keyword evidence="2" id="KW-0812">Transmembrane</keyword>
<keyword evidence="1" id="KW-0732">Signal</keyword>
<comment type="caution">
    <text evidence="3">The sequence shown here is derived from an EMBL/GenBank/DDBJ whole genome shotgun (WGS) entry which is preliminary data.</text>
</comment>
<feature type="transmembrane region" description="Helical" evidence="2">
    <location>
        <begin position="548"/>
        <end position="570"/>
    </location>
</feature>
<gene>
    <name evidence="3" type="ORF">QVE165_LOCUS39432</name>
    <name evidence="4" type="ORF">QVE165_LOCUS40332</name>
</gene>
<protein>
    <submittedName>
        <fullName evidence="3">Uncharacterized protein</fullName>
    </submittedName>
</protein>